<name>A0AAX2CNF7_9BACI</name>
<evidence type="ECO:0000313" key="2">
    <source>
        <dbReference type="Proteomes" id="UP000242164"/>
    </source>
</evidence>
<reference evidence="1 2" key="1">
    <citation type="submission" date="2016-08" db="EMBL/GenBank/DDBJ databases">
        <authorList>
            <person name="Loux V."/>
            <person name="Rue O."/>
        </authorList>
    </citation>
    <scope>NUCLEOTIDE SEQUENCE [LARGE SCALE GENOMIC DNA]</scope>
    <source>
        <strain evidence="1 2">AFSSA_08CEB44bac</strain>
    </source>
</reference>
<comment type="caution">
    <text evidence="1">The sequence shown here is derived from an EMBL/GenBank/DDBJ whole genome shotgun (WGS) entry which is preliminary data.</text>
</comment>
<dbReference type="AlphaFoldDB" id="A0AAX2CNF7"/>
<protein>
    <submittedName>
        <fullName evidence="1">Uncharacterized protein</fullName>
    </submittedName>
</protein>
<accession>A0AAX2CNF7</accession>
<evidence type="ECO:0000313" key="1">
    <source>
        <dbReference type="EMBL" id="SCM06255.1"/>
    </source>
</evidence>
<sequence length="22" mass="2481">MALANIFATIHVERIQAWLLVA</sequence>
<gene>
    <name evidence="1" type="ORF">BCB44BAC_04204</name>
</gene>
<dbReference type="Proteomes" id="UP000242164">
    <property type="component" value="Unassembled WGS sequence"/>
</dbReference>
<proteinExistence type="predicted"/>
<dbReference type="EMBL" id="FMIK01000063">
    <property type="protein sequence ID" value="SCM06255.1"/>
    <property type="molecule type" value="Genomic_DNA"/>
</dbReference>
<organism evidence="1 2">
    <name type="scientific">Bacillus cytotoxicus</name>
    <dbReference type="NCBI Taxonomy" id="580165"/>
    <lineage>
        <taxon>Bacteria</taxon>
        <taxon>Bacillati</taxon>
        <taxon>Bacillota</taxon>
        <taxon>Bacilli</taxon>
        <taxon>Bacillales</taxon>
        <taxon>Bacillaceae</taxon>
        <taxon>Bacillus</taxon>
        <taxon>Bacillus cereus group</taxon>
    </lineage>
</organism>